<dbReference type="Pfam" id="PF22669">
    <property type="entry name" value="Exo_endo_phos2"/>
    <property type="match status" value="1"/>
</dbReference>
<dbReference type="Gene3D" id="3.60.10.10">
    <property type="entry name" value="Endonuclease/exonuclease/phosphatase"/>
    <property type="match status" value="1"/>
</dbReference>
<accession>A0A2U9B3K4</accession>
<evidence type="ECO:0000259" key="2">
    <source>
        <dbReference type="SMART" id="SM00128"/>
    </source>
</evidence>
<dbReference type="InterPro" id="IPR036691">
    <property type="entry name" value="Endo/exonu/phosph_ase_sf"/>
</dbReference>
<gene>
    <name evidence="3" type="ORF">SMAX5B_008387</name>
</gene>
<dbReference type="GO" id="GO:0005886">
    <property type="term" value="C:plasma membrane"/>
    <property type="evidence" value="ECO:0007669"/>
    <property type="project" value="TreeGrafter"/>
</dbReference>
<keyword evidence="4" id="KW-1185">Reference proteome</keyword>
<name>A0A2U9B3K4_SCOMX</name>
<reference evidence="3 4" key="1">
    <citation type="submission" date="2017-12" db="EMBL/GenBank/DDBJ databases">
        <title>Integrating genomic resources of turbot (Scophthalmus maximus) in depth evaluation of genetic and physical mapping variation across individuals.</title>
        <authorList>
            <person name="Martinez P."/>
        </authorList>
    </citation>
    <scope>NUCLEOTIDE SEQUENCE [LARGE SCALE GENOMIC DNA]</scope>
</reference>
<protein>
    <recommendedName>
        <fullName evidence="1">phosphoinositide 5-phosphatase</fullName>
        <ecNumber evidence="1">3.1.3.36</ecNumber>
    </recommendedName>
</protein>
<dbReference type="GO" id="GO:0046856">
    <property type="term" value="P:phosphatidylinositol dephosphorylation"/>
    <property type="evidence" value="ECO:0007669"/>
    <property type="project" value="InterPro"/>
</dbReference>
<dbReference type="GO" id="GO:0001726">
    <property type="term" value="C:ruffle"/>
    <property type="evidence" value="ECO:0007669"/>
    <property type="project" value="TreeGrafter"/>
</dbReference>
<dbReference type="GO" id="GO:0051898">
    <property type="term" value="P:negative regulation of phosphatidylinositol 3-kinase/protein kinase B signal transduction"/>
    <property type="evidence" value="ECO:0007669"/>
    <property type="project" value="TreeGrafter"/>
</dbReference>
<evidence type="ECO:0000313" key="4">
    <source>
        <dbReference type="Proteomes" id="UP000246464"/>
    </source>
</evidence>
<dbReference type="GO" id="GO:0004439">
    <property type="term" value="F:phosphatidylinositol-4,5-bisphosphate 5-phosphatase activity"/>
    <property type="evidence" value="ECO:0007669"/>
    <property type="project" value="UniProtKB-EC"/>
</dbReference>
<dbReference type="GO" id="GO:0045719">
    <property type="term" value="P:negative regulation of glycogen biosynthetic process"/>
    <property type="evidence" value="ECO:0007669"/>
    <property type="project" value="TreeGrafter"/>
</dbReference>
<dbReference type="EMBL" id="CP026245">
    <property type="protein sequence ID" value="AWO98519.1"/>
    <property type="molecule type" value="Genomic_DNA"/>
</dbReference>
<dbReference type="CDD" id="cd09094">
    <property type="entry name" value="INPP5c_INPP5J-like"/>
    <property type="match status" value="1"/>
</dbReference>
<evidence type="ECO:0000313" key="3">
    <source>
        <dbReference type="EMBL" id="AWO98519.1"/>
    </source>
</evidence>
<sequence length="400" mass="46351">MDEISRLLGHTGHGRSDSLLSDATQSKGSKLVLRHRLNQLLTCVDDLDPKDELHEKVVKTLDNALLVCGKRANKLKKDRFRLHMVTWNVATADPPDDVTSLLHLNSPKSPDLYVIGLQEVYSGPLRFMSDVVFDDPWSHRLMSTLAPRNYIKVSSIRMQGLLLLFFSKLQHLPFIRDIQATYTRTGIFGYWGNKGGVSIRLSFYGHTLCFLNCHLAAHMKYATERVDEFEHIMNTQTFECKTAPRVVDHSLVFWFGDLNFRIQDHGMHFVRSCISNQTYNLLWSKDQLIMMKNKEEMLQEFEEGHLDFQPTYKFDLNSDTYDSSGKKRKPAWTDRILWRLRPKAPTTTDEHVETTETVKGARELEEDEEYPLKIRQDLYTSDMEYSVSDHKPVVGVFTLE</sequence>
<dbReference type="SUPFAM" id="SSF56219">
    <property type="entry name" value="DNase I-like"/>
    <property type="match status" value="1"/>
</dbReference>
<proteinExistence type="predicted"/>
<dbReference type="InterPro" id="IPR000300">
    <property type="entry name" value="IPPc"/>
</dbReference>
<feature type="domain" description="Inositol polyphosphate-related phosphatase" evidence="2">
    <location>
        <begin position="78"/>
        <end position="400"/>
    </location>
</feature>
<dbReference type="Proteomes" id="UP000246464">
    <property type="component" value="Chromosome 3"/>
</dbReference>
<dbReference type="SMART" id="SM00128">
    <property type="entry name" value="IPPc"/>
    <property type="match status" value="1"/>
</dbReference>
<dbReference type="GO" id="GO:0046627">
    <property type="term" value="P:negative regulation of insulin receptor signaling pathway"/>
    <property type="evidence" value="ECO:0007669"/>
    <property type="project" value="TreeGrafter"/>
</dbReference>
<dbReference type="InterPro" id="IPR046985">
    <property type="entry name" value="IP5"/>
</dbReference>
<dbReference type="GO" id="GO:0016312">
    <property type="term" value="F:inositol bisphosphate phosphatase activity"/>
    <property type="evidence" value="ECO:0007669"/>
    <property type="project" value="TreeGrafter"/>
</dbReference>
<dbReference type="GO" id="GO:0005783">
    <property type="term" value="C:endoplasmic reticulum"/>
    <property type="evidence" value="ECO:0007669"/>
    <property type="project" value="TreeGrafter"/>
</dbReference>
<dbReference type="FunFam" id="3.60.10.10:FF:000066">
    <property type="entry name" value="Inositol polyphosphate-5-phosphatase Kb"/>
    <property type="match status" value="1"/>
</dbReference>
<dbReference type="GO" id="GO:0034485">
    <property type="term" value="F:phosphatidylinositol-3,4,5-trisphosphate 5-phosphatase activity"/>
    <property type="evidence" value="ECO:0007669"/>
    <property type="project" value="TreeGrafter"/>
</dbReference>
<evidence type="ECO:0000256" key="1">
    <source>
        <dbReference type="ARBA" id="ARBA00013044"/>
    </source>
</evidence>
<dbReference type="AlphaFoldDB" id="A0A2U9B3K4"/>
<organism evidence="3 4">
    <name type="scientific">Scophthalmus maximus</name>
    <name type="common">Turbot</name>
    <name type="synonym">Psetta maxima</name>
    <dbReference type="NCBI Taxonomy" id="52904"/>
    <lineage>
        <taxon>Eukaryota</taxon>
        <taxon>Metazoa</taxon>
        <taxon>Chordata</taxon>
        <taxon>Craniata</taxon>
        <taxon>Vertebrata</taxon>
        <taxon>Euteleostomi</taxon>
        <taxon>Actinopterygii</taxon>
        <taxon>Neopterygii</taxon>
        <taxon>Teleostei</taxon>
        <taxon>Neoteleostei</taxon>
        <taxon>Acanthomorphata</taxon>
        <taxon>Carangaria</taxon>
        <taxon>Pleuronectiformes</taxon>
        <taxon>Pleuronectoidei</taxon>
        <taxon>Scophthalmidae</taxon>
        <taxon>Scophthalmus</taxon>
    </lineage>
</organism>
<dbReference type="PANTHER" id="PTHR11200:SF117">
    <property type="entry name" value="INOSITOL POLYPHOSPHATE 5-PHOSPHATASE K"/>
    <property type="match status" value="1"/>
</dbReference>
<dbReference type="EC" id="3.1.3.36" evidence="1"/>
<dbReference type="PANTHER" id="PTHR11200">
    <property type="entry name" value="INOSITOL 5-PHOSPHATASE"/>
    <property type="match status" value="1"/>
</dbReference>